<reference evidence="4 5" key="1">
    <citation type="submission" date="2018-08" db="EMBL/GenBank/DDBJ databases">
        <title>Genomic investigation of the strawberry pathogen Phytophthora fragariae indicates pathogenicity is determined by transcriptional variation in three key races.</title>
        <authorList>
            <person name="Adams T.M."/>
            <person name="Armitage A.D."/>
            <person name="Sobczyk M.K."/>
            <person name="Bates H.J."/>
            <person name="Dunwell J.M."/>
            <person name="Nellist C.F."/>
            <person name="Harrison R.J."/>
        </authorList>
    </citation>
    <scope>NUCLEOTIDE SEQUENCE [LARGE SCALE GENOMIC DNA]</scope>
    <source>
        <strain evidence="3 5">BC-1</strain>
        <strain evidence="2 4">NOV-27</strain>
    </source>
</reference>
<keyword evidence="4" id="KW-1185">Reference proteome</keyword>
<proteinExistence type="predicted"/>
<evidence type="ECO:0000313" key="2">
    <source>
        <dbReference type="EMBL" id="KAE9167518.1"/>
    </source>
</evidence>
<sequence length="204" mass="21983">MKEDLQGYRRSHEESSAELNRLRGLQAVSTDDLIRVVRERATARADVDRLRGDVSDLDAKLAAAKRKQDVPAEELADAKRRLQDLEHSVRVLQRDRDTARDTRDQARRQRDSFQRDLDIAHQKIAAVAAAVGPISTADASTSGPAAVLHSLRSTPVGLSAQDPPADPQGRAPSGPDAATSPSSSKRPRSPPASPGSSPAPPVKR</sequence>
<feature type="region of interest" description="Disordered" evidence="1">
    <location>
        <begin position="150"/>
        <end position="204"/>
    </location>
</feature>
<evidence type="ECO:0000313" key="5">
    <source>
        <dbReference type="Proteomes" id="UP000440367"/>
    </source>
</evidence>
<dbReference type="Proteomes" id="UP000440367">
    <property type="component" value="Unassembled WGS sequence"/>
</dbReference>
<dbReference type="Proteomes" id="UP000433483">
    <property type="component" value="Unassembled WGS sequence"/>
</dbReference>
<name>A0A6A3WE22_9STRA</name>
<evidence type="ECO:0000313" key="4">
    <source>
        <dbReference type="Proteomes" id="UP000433483"/>
    </source>
</evidence>
<gene>
    <name evidence="3" type="ORF">PF002_g28155</name>
    <name evidence="2" type="ORF">PF005_g28743</name>
</gene>
<evidence type="ECO:0000256" key="1">
    <source>
        <dbReference type="SAM" id="MobiDB-lite"/>
    </source>
</evidence>
<dbReference type="OrthoDB" id="143479at2759"/>
<comment type="caution">
    <text evidence="3">The sequence shown here is derived from an EMBL/GenBank/DDBJ whole genome shotgun (WGS) entry which is preliminary data.</text>
</comment>
<feature type="compositionally biased region" description="Pro residues" evidence="1">
    <location>
        <begin position="189"/>
        <end position="204"/>
    </location>
</feature>
<evidence type="ECO:0000313" key="3">
    <source>
        <dbReference type="EMBL" id="KAE9178116.1"/>
    </source>
</evidence>
<dbReference type="SUPFAM" id="SSF57997">
    <property type="entry name" value="Tropomyosin"/>
    <property type="match status" value="1"/>
</dbReference>
<accession>A0A6A3WE22</accession>
<dbReference type="AlphaFoldDB" id="A0A6A3WE22"/>
<dbReference type="Gene3D" id="1.10.287.1490">
    <property type="match status" value="1"/>
</dbReference>
<dbReference type="EMBL" id="QXGB01004104">
    <property type="protein sequence ID" value="KAE9167518.1"/>
    <property type="molecule type" value="Genomic_DNA"/>
</dbReference>
<feature type="region of interest" description="Disordered" evidence="1">
    <location>
        <begin position="93"/>
        <end position="114"/>
    </location>
</feature>
<protein>
    <submittedName>
        <fullName evidence="3">Uncharacterized protein</fullName>
    </submittedName>
</protein>
<organism evidence="3 5">
    <name type="scientific">Phytophthora fragariae</name>
    <dbReference type="NCBI Taxonomy" id="53985"/>
    <lineage>
        <taxon>Eukaryota</taxon>
        <taxon>Sar</taxon>
        <taxon>Stramenopiles</taxon>
        <taxon>Oomycota</taxon>
        <taxon>Peronosporomycetes</taxon>
        <taxon>Peronosporales</taxon>
        <taxon>Peronosporaceae</taxon>
        <taxon>Phytophthora</taxon>
    </lineage>
</organism>
<dbReference type="EMBL" id="QXGD01003378">
    <property type="protein sequence ID" value="KAE9178116.1"/>
    <property type="molecule type" value="Genomic_DNA"/>
</dbReference>